<evidence type="ECO:0008006" key="3">
    <source>
        <dbReference type="Google" id="ProtNLM"/>
    </source>
</evidence>
<evidence type="ECO:0000313" key="2">
    <source>
        <dbReference type="Proteomes" id="UP000019140"/>
    </source>
</evidence>
<accession>W4ME38</accession>
<dbReference type="NCBIfam" id="TIGR02574">
    <property type="entry name" value="stabl_TIGR02574"/>
    <property type="match status" value="1"/>
</dbReference>
<comment type="caution">
    <text evidence="1">The sequence shown here is derived from an EMBL/GenBank/DDBJ whole genome shotgun (WGS) entry which is preliminary data.</text>
</comment>
<reference evidence="1 2" key="1">
    <citation type="journal article" date="2014" name="Nature">
        <title>An environmental bacterial taxon with a large and distinct metabolic repertoire.</title>
        <authorList>
            <person name="Wilson M.C."/>
            <person name="Mori T."/>
            <person name="Ruckert C."/>
            <person name="Uria A.R."/>
            <person name="Helf M.J."/>
            <person name="Takada K."/>
            <person name="Gernert C."/>
            <person name="Steffens U.A."/>
            <person name="Heycke N."/>
            <person name="Schmitt S."/>
            <person name="Rinke C."/>
            <person name="Helfrich E.J."/>
            <person name="Brachmann A.O."/>
            <person name="Gurgui C."/>
            <person name="Wakimoto T."/>
            <person name="Kracht M."/>
            <person name="Crusemann M."/>
            <person name="Hentschel U."/>
            <person name="Abe I."/>
            <person name="Matsunaga S."/>
            <person name="Kalinowski J."/>
            <person name="Takeyama H."/>
            <person name="Piel J."/>
        </authorList>
    </citation>
    <scope>NUCLEOTIDE SEQUENCE [LARGE SCALE GENOMIC DNA]</scope>
    <source>
        <strain evidence="2">TSY2</strain>
    </source>
</reference>
<dbReference type="Pfam" id="PF09720">
    <property type="entry name" value="Unstab_antitox"/>
    <property type="match status" value="1"/>
</dbReference>
<gene>
    <name evidence="1" type="ORF">ETSY2_05170</name>
</gene>
<dbReference type="HOGENOM" id="CLU_177580_3_0_7"/>
<sequence>MSTTVGDLFKQASALDEQDRATLAGLLLESLEYEVDEDVESAWSEEITRRLAELDAGNVQTVSWEAVKTNLMRITGAERTG</sequence>
<name>W4ME38_9BACT</name>
<organism evidence="1 2">
    <name type="scientific">Candidatus Entotheonella gemina</name>
    <dbReference type="NCBI Taxonomy" id="1429439"/>
    <lineage>
        <taxon>Bacteria</taxon>
        <taxon>Pseudomonadati</taxon>
        <taxon>Nitrospinota/Tectimicrobiota group</taxon>
        <taxon>Candidatus Tectimicrobiota</taxon>
        <taxon>Candidatus Entotheonellia</taxon>
        <taxon>Candidatus Entotheonellales</taxon>
        <taxon>Candidatus Entotheonellaceae</taxon>
        <taxon>Candidatus Entotheonella</taxon>
    </lineage>
</organism>
<evidence type="ECO:0000313" key="1">
    <source>
        <dbReference type="EMBL" id="ETX08483.1"/>
    </source>
</evidence>
<keyword evidence="2" id="KW-1185">Reference proteome</keyword>
<dbReference type="InterPro" id="IPR013406">
    <property type="entry name" value="CHP02574_addiction_mod"/>
</dbReference>
<dbReference type="Proteomes" id="UP000019140">
    <property type="component" value="Unassembled WGS sequence"/>
</dbReference>
<dbReference type="AlphaFoldDB" id="W4ME38"/>
<proteinExistence type="predicted"/>
<dbReference type="EMBL" id="AZHX01000211">
    <property type="protein sequence ID" value="ETX08483.1"/>
    <property type="molecule type" value="Genomic_DNA"/>
</dbReference>
<protein>
    <recommendedName>
        <fullName evidence="3">Addiction module antitoxin RelB</fullName>
    </recommendedName>
</protein>